<evidence type="ECO:0000313" key="1">
    <source>
        <dbReference type="EMBL" id="RBP44270.1"/>
    </source>
</evidence>
<sequence length="167" mass="18395">MSVQNTATSDPAFLARLESWVRSAGEILVLIRYAYSGGAKSFEFFSSFRELASRIEKLPPLTSVIAFRLPQLPLRGVVTDDFISQCLADIPDGPEYLVVELARRTAGSQSWFHFDSGESHEELKVSLEYSRDALVAVGLWPDWLYDNNDVTSAIVPDASGSVKGGAY</sequence>
<comment type="caution">
    <text evidence="1">The sequence shown here is derived from an EMBL/GenBank/DDBJ whole genome shotgun (WGS) entry which is preliminary data.</text>
</comment>
<organism evidence="1 2">
    <name type="scientific">Roseimicrobium gellanilyticum</name>
    <dbReference type="NCBI Taxonomy" id="748857"/>
    <lineage>
        <taxon>Bacteria</taxon>
        <taxon>Pseudomonadati</taxon>
        <taxon>Verrucomicrobiota</taxon>
        <taxon>Verrucomicrobiia</taxon>
        <taxon>Verrucomicrobiales</taxon>
        <taxon>Verrucomicrobiaceae</taxon>
        <taxon>Roseimicrobium</taxon>
    </lineage>
</organism>
<dbReference type="EMBL" id="QNRR01000004">
    <property type="protein sequence ID" value="RBP44270.1"/>
    <property type="molecule type" value="Genomic_DNA"/>
</dbReference>
<keyword evidence="2" id="KW-1185">Reference proteome</keyword>
<proteinExistence type="predicted"/>
<dbReference type="AlphaFoldDB" id="A0A366HP92"/>
<name>A0A366HP92_9BACT</name>
<gene>
    <name evidence="1" type="ORF">DES53_10489</name>
</gene>
<accession>A0A366HP92</accession>
<reference evidence="1 2" key="1">
    <citation type="submission" date="2018-06" db="EMBL/GenBank/DDBJ databases">
        <title>Genomic Encyclopedia of Type Strains, Phase IV (KMG-IV): sequencing the most valuable type-strain genomes for metagenomic binning, comparative biology and taxonomic classification.</title>
        <authorList>
            <person name="Goeker M."/>
        </authorList>
    </citation>
    <scope>NUCLEOTIDE SEQUENCE [LARGE SCALE GENOMIC DNA]</scope>
    <source>
        <strain evidence="1 2">DSM 25532</strain>
    </source>
</reference>
<dbReference type="Proteomes" id="UP000253426">
    <property type="component" value="Unassembled WGS sequence"/>
</dbReference>
<evidence type="ECO:0000313" key="2">
    <source>
        <dbReference type="Proteomes" id="UP000253426"/>
    </source>
</evidence>
<protein>
    <submittedName>
        <fullName evidence="1">Uncharacterized protein</fullName>
    </submittedName>
</protein>